<dbReference type="AlphaFoldDB" id="A0AAV7EF41"/>
<evidence type="ECO:0000256" key="1">
    <source>
        <dbReference type="SAM" id="Coils"/>
    </source>
</evidence>
<evidence type="ECO:0000256" key="2">
    <source>
        <dbReference type="SAM" id="MobiDB-lite"/>
    </source>
</evidence>
<proteinExistence type="predicted"/>
<organism evidence="3 4">
    <name type="scientific">Aristolochia fimbriata</name>
    <name type="common">White veined hardy Dutchman's pipe vine</name>
    <dbReference type="NCBI Taxonomy" id="158543"/>
    <lineage>
        <taxon>Eukaryota</taxon>
        <taxon>Viridiplantae</taxon>
        <taxon>Streptophyta</taxon>
        <taxon>Embryophyta</taxon>
        <taxon>Tracheophyta</taxon>
        <taxon>Spermatophyta</taxon>
        <taxon>Magnoliopsida</taxon>
        <taxon>Magnoliidae</taxon>
        <taxon>Piperales</taxon>
        <taxon>Aristolochiaceae</taxon>
        <taxon>Aristolochia</taxon>
    </lineage>
</organism>
<name>A0AAV7EF41_ARIFI</name>
<accession>A0AAV7EF41</accession>
<feature type="region of interest" description="Disordered" evidence="2">
    <location>
        <begin position="103"/>
        <end position="123"/>
    </location>
</feature>
<feature type="coiled-coil region" evidence="1">
    <location>
        <begin position="125"/>
        <end position="163"/>
    </location>
</feature>
<sequence>MEEIPKDRSAQNKVNISKLKVRHTAGQKSFLRLFDEMGSDNSPINQFKQTYFSRKGAWGAGAEEKYTLMLEAKEQATQQETPVNEKQIVEDVLGSRSGYIKGQGLAQPTVPKRPCGASSSSSSIQNMIDEVHDEHKREIEKLKEENSRQLEEHSRQLEETSREMIQMIQGLRDPLAEWFAAEAELAQSVQRVSRRRDDLTVDLDRRQVKREAVEVEQKTLLALALLSAQLESINVELVTIRRGIDASEEEASTLQDQFASVHSRPTLSEAETQELSEVRAEVVRLQ</sequence>
<keyword evidence="1" id="KW-0175">Coiled coil</keyword>
<reference evidence="3 4" key="1">
    <citation type="submission" date="2021-07" db="EMBL/GenBank/DDBJ databases">
        <title>The Aristolochia fimbriata genome: insights into angiosperm evolution, floral development and chemical biosynthesis.</title>
        <authorList>
            <person name="Jiao Y."/>
        </authorList>
    </citation>
    <scope>NUCLEOTIDE SEQUENCE [LARGE SCALE GENOMIC DNA]</scope>
    <source>
        <strain evidence="3">IBCAS-2021</strain>
        <tissue evidence="3">Leaf</tissue>
    </source>
</reference>
<gene>
    <name evidence="3" type="ORF">H6P81_013586</name>
</gene>
<evidence type="ECO:0000313" key="4">
    <source>
        <dbReference type="Proteomes" id="UP000825729"/>
    </source>
</evidence>
<keyword evidence="4" id="KW-1185">Reference proteome</keyword>
<comment type="caution">
    <text evidence="3">The sequence shown here is derived from an EMBL/GenBank/DDBJ whole genome shotgun (WGS) entry which is preliminary data.</text>
</comment>
<dbReference type="Proteomes" id="UP000825729">
    <property type="component" value="Unassembled WGS sequence"/>
</dbReference>
<evidence type="ECO:0000313" key="3">
    <source>
        <dbReference type="EMBL" id="KAG9447458.1"/>
    </source>
</evidence>
<protein>
    <submittedName>
        <fullName evidence="3">Uncharacterized protein</fullName>
    </submittedName>
</protein>
<dbReference type="EMBL" id="JAINDJ010000005">
    <property type="protein sequence ID" value="KAG9447458.1"/>
    <property type="molecule type" value="Genomic_DNA"/>
</dbReference>